<feature type="domain" description="Mub B2-like" evidence="3">
    <location>
        <begin position="494"/>
        <end position="588"/>
    </location>
</feature>
<keyword evidence="4" id="KW-0614">Plasmid</keyword>
<evidence type="ECO:0000313" key="4">
    <source>
        <dbReference type="EMBL" id="AWF96871.1"/>
    </source>
</evidence>
<dbReference type="InterPro" id="IPR013320">
    <property type="entry name" value="ConA-like_dom_sf"/>
</dbReference>
<dbReference type="AlphaFoldDB" id="A0A2S1KV66"/>
<feature type="domain" description="Mub B2-like" evidence="3">
    <location>
        <begin position="298"/>
        <end position="392"/>
    </location>
</feature>
<name>A0A2S1KV66_9LACO</name>
<geneLocation type="plasmid" evidence="4">
    <name>unnamed2</name>
</geneLocation>
<evidence type="ECO:0000259" key="3">
    <source>
        <dbReference type="Pfam" id="PF17966"/>
    </source>
</evidence>
<dbReference type="Pfam" id="PF18483">
    <property type="entry name" value="Lectin_L-type_dom"/>
    <property type="match status" value="1"/>
</dbReference>
<feature type="domain" description="MucBP" evidence="2">
    <location>
        <begin position="227"/>
        <end position="292"/>
    </location>
</feature>
<dbReference type="SUPFAM" id="SSF49899">
    <property type="entry name" value="Concanavalin A-like lectins/glucanases"/>
    <property type="match status" value="1"/>
</dbReference>
<evidence type="ECO:0000256" key="1">
    <source>
        <dbReference type="ARBA" id="ARBA00022737"/>
    </source>
</evidence>
<accession>A0A2S1KV66</accession>
<protein>
    <recommendedName>
        <fullName evidence="6">MucBP domain protein</fullName>
    </recommendedName>
</protein>
<feature type="domain" description="Mub B2-like" evidence="3">
    <location>
        <begin position="690"/>
        <end position="758"/>
    </location>
</feature>
<keyword evidence="1" id="KW-0677">Repeat</keyword>
<proteinExistence type="predicted"/>
<dbReference type="Pfam" id="PF17966">
    <property type="entry name" value="Muc_B2"/>
    <property type="match status" value="5"/>
</dbReference>
<dbReference type="EMBL" id="CP020930">
    <property type="protein sequence ID" value="AWF96871.1"/>
    <property type="molecule type" value="Genomic_DNA"/>
</dbReference>
<dbReference type="InterPro" id="IPR009459">
    <property type="entry name" value="MucBP_dom"/>
</dbReference>
<dbReference type="Proteomes" id="UP000244870">
    <property type="component" value="Plasmid unnamed2"/>
</dbReference>
<dbReference type="Gene3D" id="2.60.120.200">
    <property type="match status" value="1"/>
</dbReference>
<sequence>MSVQPVDFLKYFQRNGSAANFSYNLSNFVQTLTPDQQSQVGNITLINKVDMSQNFVFKGEINLGNKSTNPQGADGIGILFHPGDTNVVGGKGGAAGIGGVPGAFGFKLDTFYNSAGESGLFQPDPNMGGAFGAFVNGTTGTAITDTSTAKLITKPQNNQFLPIEIDYNGSNHIMTVNYNGTIFTKDISSLLGSNTAMSFSISASTGFYTNLQQLKNISFNYTIAQGNVISKYVDDQGNEISESTSTSGDLDTLYSTAQKTIPGYTFNKIDPTGALATGKFTANDQTVTYVYTKNAPTVTTETKTVNENIDYVFANGDKAADSHTAAVKFTRQVSTDAVTGEKSYGDWSADQSFDAVKSPDLKGYTPDKDQIDKQVVKGSSDDLSFKVIYTKNAPTVTTETKTVNENIDYVFANGDKAADSHTAAVKFTRQVSTDAVTGEKSYGDWSADQSFDAVKSPDLKGYTPDKDQIDKQVVKGSSDDLSFKVIYTKNAPTVTTETKTVNENIDYVFANGDKAADSHTAAVKFTRQVSTDAVTGEKTYGDWSADQSFDAVKSPNIKGYTPDQAQIDKQVVKGSSDDLSFKVIYTKNAPTVTTETKTVNENIDYVFANGDKAADSHTAAVKFTRQVSTDAVTGEKTYGDWSADQSFDAVKSPNIKGYTPDQAQIDKQVVKGSSDDLSFKVIYTKNAPTVTTETKTVNENIDYVFANGDKAADSHTAAVKFTRQVSTDAVTGEKTYGDWSADQSFDAVKSPNIKGYTLIKLKLISKWSRDLLMTYHSR</sequence>
<reference evidence="4 5" key="1">
    <citation type="submission" date="2017-04" db="EMBL/GenBank/DDBJ databases">
        <title>Weissella cibaria strain m2 complete genome.</title>
        <authorList>
            <person name="Pan Q."/>
            <person name="Tan M."/>
            <person name="Yao F."/>
            <person name="Su S."/>
        </authorList>
    </citation>
    <scope>NUCLEOTIDE SEQUENCE [LARGE SCALE GENOMIC DNA]</scope>
    <source>
        <strain evidence="4 5">M2</strain>
        <plasmid evidence="5">Plasmid unnamed2</plasmid>
    </source>
</reference>
<evidence type="ECO:0000259" key="2">
    <source>
        <dbReference type="Pfam" id="PF06458"/>
    </source>
</evidence>
<gene>
    <name evidence="4" type="ORF">B6254_2527</name>
</gene>
<dbReference type="InterPro" id="IPR056573">
    <property type="entry name" value="Lectin_L-type_dom"/>
</dbReference>
<dbReference type="Gene3D" id="3.10.20.320">
    <property type="entry name" value="Putative peptidoglycan bound protein (lpxtg motif)"/>
    <property type="match status" value="1"/>
</dbReference>
<feature type="domain" description="Mub B2-like" evidence="3">
    <location>
        <begin position="592"/>
        <end position="686"/>
    </location>
</feature>
<dbReference type="InterPro" id="IPR041495">
    <property type="entry name" value="Mub_B2"/>
</dbReference>
<evidence type="ECO:0008006" key="6">
    <source>
        <dbReference type="Google" id="ProtNLM"/>
    </source>
</evidence>
<dbReference type="CDD" id="cd01951">
    <property type="entry name" value="lectin_L-type"/>
    <property type="match status" value="1"/>
</dbReference>
<dbReference type="Gene3D" id="2.60.40.4300">
    <property type="match status" value="5"/>
</dbReference>
<evidence type="ECO:0000313" key="5">
    <source>
        <dbReference type="Proteomes" id="UP000244870"/>
    </source>
</evidence>
<feature type="domain" description="Mub B2-like" evidence="3">
    <location>
        <begin position="396"/>
        <end position="490"/>
    </location>
</feature>
<organism evidence="4 5">
    <name type="scientific">Weissella cibaria</name>
    <dbReference type="NCBI Taxonomy" id="137591"/>
    <lineage>
        <taxon>Bacteria</taxon>
        <taxon>Bacillati</taxon>
        <taxon>Bacillota</taxon>
        <taxon>Bacilli</taxon>
        <taxon>Lactobacillales</taxon>
        <taxon>Lactobacillaceae</taxon>
        <taxon>Weissella</taxon>
    </lineage>
</organism>
<dbReference type="Pfam" id="PF06458">
    <property type="entry name" value="MucBP"/>
    <property type="match status" value="1"/>
</dbReference>